<dbReference type="InterPro" id="IPR010488">
    <property type="entry name" value="Zeta_toxin_domain"/>
</dbReference>
<dbReference type="GO" id="GO:0005524">
    <property type="term" value="F:ATP binding"/>
    <property type="evidence" value="ECO:0007669"/>
    <property type="project" value="UniProtKB-KW"/>
</dbReference>
<dbReference type="RefSeq" id="XP_014156590.1">
    <property type="nucleotide sequence ID" value="XM_014301115.1"/>
</dbReference>
<protein>
    <recommendedName>
        <fullName evidence="4">Zeta toxin domain-containing protein</fullName>
    </recommendedName>
</protein>
<evidence type="ECO:0000256" key="2">
    <source>
        <dbReference type="ARBA" id="ARBA00022840"/>
    </source>
</evidence>
<feature type="domain" description="Zeta toxin" evidence="4">
    <location>
        <begin position="126"/>
        <end position="289"/>
    </location>
</feature>
<dbReference type="GeneID" id="25905531"/>
<gene>
    <name evidence="5" type="ORF">SARC_05027</name>
</gene>
<dbReference type="GO" id="GO:0016301">
    <property type="term" value="F:kinase activity"/>
    <property type="evidence" value="ECO:0007669"/>
    <property type="project" value="InterPro"/>
</dbReference>
<evidence type="ECO:0000256" key="1">
    <source>
        <dbReference type="ARBA" id="ARBA00022741"/>
    </source>
</evidence>
<keyword evidence="1" id="KW-0547">Nucleotide-binding</keyword>
<dbReference type="eggNOG" id="ENOG502S1DY">
    <property type="taxonomic scope" value="Eukaryota"/>
</dbReference>
<dbReference type="EMBL" id="KQ241902">
    <property type="protein sequence ID" value="KNC82688.1"/>
    <property type="molecule type" value="Genomic_DNA"/>
</dbReference>
<dbReference type="Gene3D" id="3.40.50.300">
    <property type="entry name" value="P-loop containing nucleotide triphosphate hydrolases"/>
    <property type="match status" value="1"/>
</dbReference>
<evidence type="ECO:0000313" key="6">
    <source>
        <dbReference type="Proteomes" id="UP000054560"/>
    </source>
</evidence>
<dbReference type="AlphaFoldDB" id="A0A0L0G3C5"/>
<organism evidence="5 6">
    <name type="scientific">Sphaeroforma arctica JP610</name>
    <dbReference type="NCBI Taxonomy" id="667725"/>
    <lineage>
        <taxon>Eukaryota</taxon>
        <taxon>Ichthyosporea</taxon>
        <taxon>Ichthyophonida</taxon>
        <taxon>Sphaeroforma</taxon>
    </lineage>
</organism>
<evidence type="ECO:0000259" key="4">
    <source>
        <dbReference type="Pfam" id="PF06414"/>
    </source>
</evidence>
<sequence>MEAVHSVSPILAWATSLTQFEAVDVDNWPPKCNLRQFDWTVPTNVAYYDPHSGFADRFKEARKLLDYNYHHNLMVSRQELQDAILARIANAAMDSCEDDGDEANAGVGSRPGLDFGAKTGTGSSKRSAQRPWIVFSGGAMGVGKGYTLSTLNKMGAFKLSRFVVIDPDKLKSELPEMAGYLREEPETAATKLHRESTQMSDVLFNYALAQGKCMLVDGSLRDVEWHRQLFADVRDNHPQYRIGIIHVSAKRETVHARAQKRGEVSGRFVPVETIDESYSQVPKSVHQLAPLSDLTYELSNEDHSPVGIVSCQVRGEYVDVTDYTWDDFEASWERPDEPIEAEGSEVEDKRDLECDNILRRRTTNGPDRRIKKVGRRRRMSLVRDGGMGDCYNDPRAHDAAMDIWSKAYPNFCARCTLVTDRTCGVCVHGKHYCACEACNPSAGSIKKYRLNMVQQKS</sequence>
<dbReference type="OrthoDB" id="430679at2759"/>
<accession>A0A0L0G3C5</accession>
<evidence type="ECO:0000313" key="5">
    <source>
        <dbReference type="EMBL" id="KNC82688.1"/>
    </source>
</evidence>
<feature type="region of interest" description="Disordered" evidence="3">
    <location>
        <begin position="100"/>
        <end position="124"/>
    </location>
</feature>
<dbReference type="Pfam" id="PF06414">
    <property type="entry name" value="Zeta_toxin"/>
    <property type="match status" value="1"/>
</dbReference>
<keyword evidence="6" id="KW-1185">Reference proteome</keyword>
<dbReference type="SUPFAM" id="SSF52540">
    <property type="entry name" value="P-loop containing nucleoside triphosphate hydrolases"/>
    <property type="match status" value="1"/>
</dbReference>
<keyword evidence="2" id="KW-0067">ATP-binding</keyword>
<name>A0A0L0G3C5_9EUKA</name>
<dbReference type="InterPro" id="IPR027417">
    <property type="entry name" value="P-loop_NTPase"/>
</dbReference>
<proteinExistence type="predicted"/>
<dbReference type="Proteomes" id="UP000054560">
    <property type="component" value="Unassembled WGS sequence"/>
</dbReference>
<evidence type="ECO:0000256" key="3">
    <source>
        <dbReference type="SAM" id="MobiDB-lite"/>
    </source>
</evidence>
<reference evidence="5 6" key="1">
    <citation type="submission" date="2011-02" db="EMBL/GenBank/DDBJ databases">
        <title>The Genome Sequence of Sphaeroforma arctica JP610.</title>
        <authorList>
            <consortium name="The Broad Institute Genome Sequencing Platform"/>
            <person name="Russ C."/>
            <person name="Cuomo C."/>
            <person name="Young S.K."/>
            <person name="Zeng Q."/>
            <person name="Gargeya S."/>
            <person name="Alvarado L."/>
            <person name="Berlin A."/>
            <person name="Chapman S.B."/>
            <person name="Chen Z."/>
            <person name="Freedman E."/>
            <person name="Gellesch M."/>
            <person name="Goldberg J."/>
            <person name="Griggs A."/>
            <person name="Gujja S."/>
            <person name="Heilman E."/>
            <person name="Heiman D."/>
            <person name="Howarth C."/>
            <person name="Mehta T."/>
            <person name="Neiman D."/>
            <person name="Pearson M."/>
            <person name="Roberts A."/>
            <person name="Saif S."/>
            <person name="Shea T."/>
            <person name="Shenoy N."/>
            <person name="Sisk P."/>
            <person name="Stolte C."/>
            <person name="Sykes S."/>
            <person name="White J."/>
            <person name="Yandava C."/>
            <person name="Burger G."/>
            <person name="Gray M.W."/>
            <person name="Holland P.W.H."/>
            <person name="King N."/>
            <person name="Lang F.B.F."/>
            <person name="Roger A.J."/>
            <person name="Ruiz-Trillo I."/>
            <person name="Haas B."/>
            <person name="Nusbaum C."/>
            <person name="Birren B."/>
        </authorList>
    </citation>
    <scope>NUCLEOTIDE SEQUENCE [LARGE SCALE GENOMIC DNA]</scope>
    <source>
        <strain evidence="5 6">JP610</strain>
    </source>
</reference>